<dbReference type="RefSeq" id="WP_190418423.1">
    <property type="nucleotide sequence ID" value="NZ_JAMPKK010000009.1"/>
</dbReference>
<organism evidence="2 3">
    <name type="scientific">Funiculus sociatus GB2-A5</name>
    <dbReference type="NCBI Taxonomy" id="2933946"/>
    <lineage>
        <taxon>Bacteria</taxon>
        <taxon>Bacillati</taxon>
        <taxon>Cyanobacteriota</taxon>
        <taxon>Cyanophyceae</taxon>
        <taxon>Coleofasciculales</taxon>
        <taxon>Coleofasciculaceae</taxon>
        <taxon>Funiculus</taxon>
    </lineage>
</organism>
<protein>
    <submittedName>
        <fullName evidence="2">Uncharacterized protein</fullName>
    </submittedName>
</protein>
<evidence type="ECO:0000313" key="2">
    <source>
        <dbReference type="EMBL" id="MEP0864080.1"/>
    </source>
</evidence>
<feature type="transmembrane region" description="Helical" evidence="1">
    <location>
        <begin position="44"/>
        <end position="63"/>
    </location>
</feature>
<dbReference type="EMBL" id="JAMPKK010000009">
    <property type="protein sequence ID" value="MEP0864080.1"/>
    <property type="molecule type" value="Genomic_DNA"/>
</dbReference>
<name>A0ABV0JLE3_9CYAN</name>
<comment type="caution">
    <text evidence="2">The sequence shown here is derived from an EMBL/GenBank/DDBJ whole genome shotgun (WGS) entry which is preliminary data.</text>
</comment>
<reference evidence="2 3" key="1">
    <citation type="submission" date="2022-04" db="EMBL/GenBank/DDBJ databases">
        <title>Positive selection, recombination, and allopatry shape intraspecific diversity of widespread and dominant cyanobacteria.</title>
        <authorList>
            <person name="Wei J."/>
            <person name="Shu W."/>
            <person name="Hu C."/>
        </authorList>
    </citation>
    <scope>NUCLEOTIDE SEQUENCE [LARGE SCALE GENOMIC DNA]</scope>
    <source>
        <strain evidence="2 3">GB2-A5</strain>
    </source>
</reference>
<sequence>MSTPIIFVDSLLAQTPAKKTQLPAKKTQTAQQAAAAANPQPPSIWMFTTGGLALLLVAGGVFVKIKSNEIAKRAKLQDFKIKDLQKKLKLALDSIHRMESNPDLVNSREFNLDYLRMRMEEEVFHFAVVNQIKVKVKELITLALRPTQASQAAVGIASTQARQVDEIFDVAYETGEGTKRSKRVLFRIQIKLMKLPTQATSATISQIIDCIETFLSPADDHDTWQPTIQGRIVKLNWDQKAKPTPLLVLEQLSDGVNVSFRTKRAAGT</sequence>
<dbReference type="Proteomes" id="UP001442494">
    <property type="component" value="Unassembled WGS sequence"/>
</dbReference>
<evidence type="ECO:0000256" key="1">
    <source>
        <dbReference type="SAM" id="Phobius"/>
    </source>
</evidence>
<keyword evidence="1" id="KW-0812">Transmembrane</keyword>
<accession>A0ABV0JLE3</accession>
<gene>
    <name evidence="2" type="ORF">NDI37_06330</name>
</gene>
<keyword evidence="1" id="KW-0472">Membrane</keyword>
<evidence type="ECO:0000313" key="3">
    <source>
        <dbReference type="Proteomes" id="UP001442494"/>
    </source>
</evidence>
<keyword evidence="3" id="KW-1185">Reference proteome</keyword>
<keyword evidence="1" id="KW-1133">Transmembrane helix</keyword>
<proteinExistence type="predicted"/>